<evidence type="ECO:0000256" key="1">
    <source>
        <dbReference type="SAM" id="MobiDB-lite"/>
    </source>
</evidence>
<protein>
    <submittedName>
        <fullName evidence="2">Uncharacterized protein</fullName>
    </submittedName>
</protein>
<organism evidence="2">
    <name type="scientific">Tanacetum cinerariifolium</name>
    <name type="common">Dalmatian daisy</name>
    <name type="synonym">Chrysanthemum cinerariifolium</name>
    <dbReference type="NCBI Taxonomy" id="118510"/>
    <lineage>
        <taxon>Eukaryota</taxon>
        <taxon>Viridiplantae</taxon>
        <taxon>Streptophyta</taxon>
        <taxon>Embryophyta</taxon>
        <taxon>Tracheophyta</taxon>
        <taxon>Spermatophyta</taxon>
        <taxon>Magnoliopsida</taxon>
        <taxon>eudicotyledons</taxon>
        <taxon>Gunneridae</taxon>
        <taxon>Pentapetalae</taxon>
        <taxon>asterids</taxon>
        <taxon>campanulids</taxon>
        <taxon>Asterales</taxon>
        <taxon>Asteraceae</taxon>
        <taxon>Asteroideae</taxon>
        <taxon>Anthemideae</taxon>
        <taxon>Anthemidinae</taxon>
        <taxon>Tanacetum</taxon>
    </lineage>
</organism>
<evidence type="ECO:0000313" key="2">
    <source>
        <dbReference type="EMBL" id="GFC93638.1"/>
    </source>
</evidence>
<feature type="compositionally biased region" description="Polar residues" evidence="1">
    <location>
        <begin position="9"/>
        <end position="33"/>
    </location>
</feature>
<feature type="non-terminal residue" evidence="2">
    <location>
        <position position="1"/>
    </location>
</feature>
<name>A0A699S944_TANCI</name>
<gene>
    <name evidence="2" type="ORF">Tci_865608</name>
</gene>
<reference evidence="2" key="1">
    <citation type="journal article" date="2019" name="Sci. Rep.">
        <title>Draft genome of Tanacetum cinerariifolium, the natural source of mosquito coil.</title>
        <authorList>
            <person name="Yamashiro T."/>
            <person name="Shiraishi A."/>
            <person name="Satake H."/>
            <person name="Nakayama K."/>
        </authorList>
    </citation>
    <scope>NUCLEOTIDE SEQUENCE</scope>
</reference>
<dbReference type="AlphaFoldDB" id="A0A699S944"/>
<accession>A0A699S944</accession>
<comment type="caution">
    <text evidence="2">The sequence shown here is derived from an EMBL/GenBank/DDBJ whole genome shotgun (WGS) entry which is preliminary data.</text>
</comment>
<proteinExistence type="predicted"/>
<feature type="region of interest" description="Disordered" evidence="1">
    <location>
        <begin position="1"/>
        <end position="65"/>
    </location>
</feature>
<sequence length="116" mass="12849">RREGGEHASASTPSEPATGSAGKSTTRTQSKQLSASESAFAEEPEVYKATTDQLDGVNPEGQQYPHNLLQPLPLISDNQGRRVISFEHFINNYLEYLWGEGDHRCHQSQDYGMAQL</sequence>
<dbReference type="EMBL" id="BKCJ011144523">
    <property type="protein sequence ID" value="GFC93638.1"/>
    <property type="molecule type" value="Genomic_DNA"/>
</dbReference>